<dbReference type="GO" id="GO:0005576">
    <property type="term" value="C:extracellular region"/>
    <property type="evidence" value="ECO:0007669"/>
    <property type="project" value="InterPro"/>
</dbReference>
<organism evidence="8 9">
    <name type="scientific">Thermocatellispora tengchongensis</name>
    <dbReference type="NCBI Taxonomy" id="1073253"/>
    <lineage>
        <taxon>Bacteria</taxon>
        <taxon>Bacillati</taxon>
        <taxon>Actinomycetota</taxon>
        <taxon>Actinomycetes</taxon>
        <taxon>Streptosporangiales</taxon>
        <taxon>Streptosporangiaceae</taxon>
        <taxon>Thermocatellispora</taxon>
    </lineage>
</organism>
<dbReference type="InterPro" id="IPR012970">
    <property type="entry name" value="Lyase_8_alpha_N"/>
</dbReference>
<dbReference type="InterPro" id="IPR011013">
    <property type="entry name" value="Gal_mutarotase_sf_dom"/>
</dbReference>
<feature type="domain" description="Polysaccharide lyase family 8 C-terminal" evidence="6">
    <location>
        <begin position="639"/>
        <end position="703"/>
    </location>
</feature>
<keyword evidence="3 8" id="KW-0456">Lyase</keyword>
<dbReference type="AlphaFoldDB" id="A0A840PH18"/>
<accession>A0A840PH18</accession>
<dbReference type="SUPFAM" id="SSF49863">
    <property type="entry name" value="Hyaluronate lyase-like, C-terminal domain"/>
    <property type="match status" value="1"/>
</dbReference>
<dbReference type="PANTHER" id="PTHR38481:SF1">
    <property type="entry name" value="HYALURONATE LYASE"/>
    <property type="match status" value="1"/>
</dbReference>
<comment type="caution">
    <text evidence="8">The sequence shown here is derived from an EMBL/GenBank/DDBJ whole genome shotgun (WGS) entry which is preliminary data.</text>
</comment>
<dbReference type="Gene3D" id="1.50.10.100">
    <property type="entry name" value="Chondroitin AC/alginate lyase"/>
    <property type="match status" value="1"/>
</dbReference>
<dbReference type="GO" id="GO:0030340">
    <property type="term" value="F:hyaluronate lyase activity"/>
    <property type="evidence" value="ECO:0007669"/>
    <property type="project" value="UniProtKB-EC"/>
</dbReference>
<reference evidence="8 9" key="1">
    <citation type="submission" date="2020-08" db="EMBL/GenBank/DDBJ databases">
        <title>Genomic Encyclopedia of Type Strains, Phase IV (KMG-IV): sequencing the most valuable type-strain genomes for metagenomic binning, comparative biology and taxonomic classification.</title>
        <authorList>
            <person name="Goeker M."/>
        </authorList>
    </citation>
    <scope>NUCLEOTIDE SEQUENCE [LARGE SCALE GENOMIC DNA]</scope>
    <source>
        <strain evidence="8 9">DSM 45615</strain>
    </source>
</reference>
<dbReference type="GO" id="GO:0005975">
    <property type="term" value="P:carbohydrate metabolic process"/>
    <property type="evidence" value="ECO:0007669"/>
    <property type="project" value="InterPro"/>
</dbReference>
<keyword evidence="9" id="KW-1185">Reference proteome</keyword>
<feature type="active site" evidence="4">
    <location>
        <position position="247"/>
    </location>
</feature>
<dbReference type="InterPro" id="IPR003159">
    <property type="entry name" value="Lyase_8_central_dom"/>
</dbReference>
<dbReference type="Pfam" id="PF08124">
    <property type="entry name" value="Lyase_8_N"/>
    <property type="match status" value="1"/>
</dbReference>
<dbReference type="Pfam" id="PF02278">
    <property type="entry name" value="Lyase_8"/>
    <property type="match status" value="1"/>
</dbReference>
<feature type="domain" description="Polysaccharide lyase 8 N-terminal alpha-helical" evidence="7">
    <location>
        <begin position="40"/>
        <end position="350"/>
    </location>
</feature>
<dbReference type="InterPro" id="IPR038970">
    <property type="entry name" value="Lyase_8"/>
</dbReference>
<proteinExistence type="inferred from homology"/>
<name>A0A840PH18_9ACTN</name>
<evidence type="ECO:0000259" key="7">
    <source>
        <dbReference type="Pfam" id="PF08124"/>
    </source>
</evidence>
<evidence type="ECO:0000259" key="6">
    <source>
        <dbReference type="Pfam" id="PF02884"/>
    </source>
</evidence>
<dbReference type="PROSITE" id="PS51318">
    <property type="entry name" value="TAT"/>
    <property type="match status" value="1"/>
</dbReference>
<evidence type="ECO:0000256" key="2">
    <source>
        <dbReference type="ARBA" id="ARBA00022729"/>
    </source>
</evidence>
<dbReference type="SUPFAM" id="SSF74650">
    <property type="entry name" value="Galactose mutarotase-like"/>
    <property type="match status" value="1"/>
</dbReference>
<evidence type="ECO:0000313" key="9">
    <source>
        <dbReference type="Proteomes" id="UP000578449"/>
    </source>
</evidence>
<dbReference type="EMBL" id="JACHGN010000016">
    <property type="protein sequence ID" value="MBB5137121.1"/>
    <property type="molecule type" value="Genomic_DNA"/>
</dbReference>
<dbReference type="CDD" id="cd01083">
    <property type="entry name" value="GAG_Lyase"/>
    <property type="match status" value="1"/>
</dbReference>
<keyword evidence="2" id="KW-0732">Signal</keyword>
<evidence type="ECO:0000259" key="5">
    <source>
        <dbReference type="Pfam" id="PF02278"/>
    </source>
</evidence>
<dbReference type="InterPro" id="IPR011071">
    <property type="entry name" value="Lyase_8-like_C"/>
</dbReference>
<dbReference type="Proteomes" id="UP000578449">
    <property type="component" value="Unassembled WGS sequence"/>
</dbReference>
<evidence type="ECO:0000313" key="8">
    <source>
        <dbReference type="EMBL" id="MBB5137121.1"/>
    </source>
</evidence>
<dbReference type="Pfam" id="PF02884">
    <property type="entry name" value="Lyase_8_C"/>
    <property type="match status" value="1"/>
</dbReference>
<dbReference type="Gene3D" id="2.60.220.10">
    <property type="entry name" value="Polysaccharide lyase family 8-like, C-terminal"/>
    <property type="match status" value="1"/>
</dbReference>
<feature type="active site" evidence="4">
    <location>
        <position position="310"/>
    </location>
</feature>
<dbReference type="SUPFAM" id="SSF48230">
    <property type="entry name" value="Chondroitin AC/alginate lyase"/>
    <property type="match status" value="1"/>
</dbReference>
<dbReference type="RefSeq" id="WP_185053966.1">
    <property type="nucleotide sequence ID" value="NZ_BAABIX010000020.1"/>
</dbReference>
<evidence type="ECO:0000256" key="3">
    <source>
        <dbReference type="ARBA" id="ARBA00023239"/>
    </source>
</evidence>
<dbReference type="GO" id="GO:0030246">
    <property type="term" value="F:carbohydrate binding"/>
    <property type="evidence" value="ECO:0007669"/>
    <property type="project" value="InterPro"/>
</dbReference>
<dbReference type="Gene3D" id="2.70.98.10">
    <property type="match status" value="1"/>
</dbReference>
<feature type="active site" evidence="4">
    <location>
        <position position="256"/>
    </location>
</feature>
<comment type="similarity">
    <text evidence="1">Belongs to the polysaccharide lyase 8 family.</text>
</comment>
<dbReference type="InterPro" id="IPR008929">
    <property type="entry name" value="Chondroitin_lyas"/>
</dbReference>
<protein>
    <submittedName>
        <fullName evidence="8">Hyaluronate lyase</fullName>
        <ecNumber evidence="8">4.2.2.1</ecNumber>
    </submittedName>
</protein>
<evidence type="ECO:0000256" key="1">
    <source>
        <dbReference type="ARBA" id="ARBA00006699"/>
    </source>
</evidence>
<feature type="domain" description="Polysaccharide lyase family 8 central" evidence="5">
    <location>
        <begin position="395"/>
        <end position="624"/>
    </location>
</feature>
<gene>
    <name evidence="8" type="ORF">HNP84_006873</name>
</gene>
<dbReference type="InterPro" id="IPR006311">
    <property type="entry name" value="TAT_signal"/>
</dbReference>
<sequence>MDGYSRRSFLRLGGVAATGALIGPPHLGGDDALATVRRRWAEVTAGAGLDARAEPYRSRLARLGATAARLRATMALADASLWPDLPFPSFDGTPGRLHTMARAYALPGTGLTGDPALAAAVATGIDHYRQRVYAAGAEPEGNWWNWEIGTPKPLLDAAVLIGPHLDPGRAAALCEAVDHFVPESRLTAYEGTSTGANRVDLCTVTLLRALVGRDPAKAALAVRGLSPVFPYVTEGDGFHRDGSFLQHTTIPYQGTYGAVLLSGVATLLAVLRGSPWEVTDPDRQVVFDMVERSVAPFVRDGFCMDLVSGRAIDRGPFGDHRRGRAIAAAVLLLAESAAPAERARWRAMVKGWAARQRVRPMLREAESTDLAFHARLAAVLDDASVPAAAEPVGHRLLPESARAVHRRPGWCAALSMASAWVGHYEHGNGENLRGWHTGSGMLYWWADPAHNDHYSDSFWSTVDPYRLPGTTVAALPLPDGAGGEWGETCPPARWVGGAGDGRHGMVGQHLYGLGSSLEAFKSWLFADDAVVCLGAGISASDGVRVETVVDNRRTRARLTVDGRGGWAHLEGHGGYVLPACPPLRTVREERGAGRGRRGYVTLWLDHGVDPVAAGYVYLLLPGASLAATRERAGDAGWVRVLANDTRRQGVAVPSLGITAVNFWRAGRAGPLAASGPCAVLVRERGDGTATVTVADPRRDLDELRVVWRRPVAAVLDAPGVLAGAGTGARLTLRFGPLAGTAGASHTVTVRLGSRRRRPGGDVRVRHPAGG</sequence>
<dbReference type="EC" id="4.2.2.1" evidence="8"/>
<evidence type="ECO:0000256" key="4">
    <source>
        <dbReference type="PIRSR" id="PIRSR638970-1"/>
    </source>
</evidence>
<dbReference type="InterPro" id="IPR004103">
    <property type="entry name" value="Lyase_8_C"/>
</dbReference>
<dbReference type="InterPro" id="IPR014718">
    <property type="entry name" value="GH-type_carb-bd"/>
</dbReference>
<dbReference type="PANTHER" id="PTHR38481">
    <property type="entry name" value="HYALURONATE LYASE"/>
    <property type="match status" value="1"/>
</dbReference>